<feature type="region of interest" description="Disordered" evidence="1">
    <location>
        <begin position="80"/>
        <end position="111"/>
    </location>
</feature>
<dbReference type="EMBL" id="AP024448">
    <property type="protein sequence ID" value="BCS27327.1"/>
    <property type="molecule type" value="Genomic_DNA"/>
</dbReference>
<evidence type="ECO:0000256" key="1">
    <source>
        <dbReference type="SAM" id="MobiDB-lite"/>
    </source>
</evidence>
<name>A0A7R8AQR8_9EURO</name>
<dbReference type="GeneID" id="64977332"/>
<reference evidence="2" key="2">
    <citation type="submission" date="2021-02" db="EMBL/GenBank/DDBJ databases">
        <title>Aspergillus puulaauensis MK2 genome sequence.</title>
        <authorList>
            <person name="Futagami T."/>
            <person name="Mori K."/>
            <person name="Kadooka C."/>
            <person name="Tanaka T."/>
        </authorList>
    </citation>
    <scope>NUCLEOTIDE SEQUENCE</scope>
    <source>
        <strain evidence="2">MK2</strain>
    </source>
</reference>
<proteinExistence type="predicted"/>
<evidence type="ECO:0000313" key="3">
    <source>
        <dbReference type="Proteomes" id="UP000654913"/>
    </source>
</evidence>
<dbReference type="AlphaFoldDB" id="A0A7R8AQR8"/>
<sequence length="129" mass="14051">MTLVEDIEIIHSKKKAYPAACTSHTNSTQHEKDIGSIDAKPSESYTASRKADTTAQPLAVTKDDICHGCCRRLPRIIESSSKQSGAWRIRSRPGNPNARDAAAGSAPRPDHSLILTGEREFGLLRIILS</sequence>
<accession>A0A7R8AQR8</accession>
<keyword evidence="3" id="KW-1185">Reference proteome</keyword>
<evidence type="ECO:0000313" key="2">
    <source>
        <dbReference type="EMBL" id="BCS27327.1"/>
    </source>
</evidence>
<reference evidence="2" key="1">
    <citation type="submission" date="2021-01" db="EMBL/GenBank/DDBJ databases">
        <authorList>
            <consortium name="Aspergillus puulaauensis MK2 genome sequencing consortium"/>
            <person name="Kazuki M."/>
            <person name="Futagami T."/>
        </authorList>
    </citation>
    <scope>NUCLEOTIDE SEQUENCE</scope>
    <source>
        <strain evidence="2">MK2</strain>
    </source>
</reference>
<feature type="region of interest" description="Disordered" evidence="1">
    <location>
        <begin position="21"/>
        <end position="54"/>
    </location>
</feature>
<protein>
    <submittedName>
        <fullName evidence="2">Uncharacterized protein</fullName>
    </submittedName>
</protein>
<dbReference type="Proteomes" id="UP000654913">
    <property type="component" value="Chromosome 6"/>
</dbReference>
<dbReference type="RefSeq" id="XP_041559521.1">
    <property type="nucleotide sequence ID" value="XM_041693608.1"/>
</dbReference>
<gene>
    <name evidence="2" type="ORF">APUU_60375S</name>
</gene>
<organism evidence="2 3">
    <name type="scientific">Aspergillus puulaauensis</name>
    <dbReference type="NCBI Taxonomy" id="1220207"/>
    <lineage>
        <taxon>Eukaryota</taxon>
        <taxon>Fungi</taxon>
        <taxon>Dikarya</taxon>
        <taxon>Ascomycota</taxon>
        <taxon>Pezizomycotina</taxon>
        <taxon>Eurotiomycetes</taxon>
        <taxon>Eurotiomycetidae</taxon>
        <taxon>Eurotiales</taxon>
        <taxon>Aspergillaceae</taxon>
        <taxon>Aspergillus</taxon>
    </lineage>
</organism>
<dbReference type="KEGG" id="apuu:APUU_60375S"/>